<gene>
    <name evidence="1" type="ORF">GGR30_002052</name>
</gene>
<reference evidence="1 2" key="1">
    <citation type="submission" date="2020-08" db="EMBL/GenBank/DDBJ databases">
        <title>Genomic Encyclopedia of Type Strains, Phase IV (KMG-IV): sequencing the most valuable type-strain genomes for metagenomic binning, comparative biology and taxonomic classification.</title>
        <authorList>
            <person name="Goeker M."/>
        </authorList>
    </citation>
    <scope>NUCLEOTIDE SEQUENCE [LARGE SCALE GENOMIC DNA]</scope>
    <source>
        <strain evidence="1 2">DSM 28101</strain>
    </source>
</reference>
<proteinExistence type="predicted"/>
<accession>A0A7W6KLL2</accession>
<keyword evidence="2" id="KW-1185">Reference proteome</keyword>
<dbReference type="AlphaFoldDB" id="A0A7W6KLL2"/>
<evidence type="ECO:0000313" key="1">
    <source>
        <dbReference type="EMBL" id="MBB4122123.1"/>
    </source>
</evidence>
<dbReference type="Proteomes" id="UP000530571">
    <property type="component" value="Unassembled WGS sequence"/>
</dbReference>
<sequence length="87" mass="9058">MTDRFSSRHATPTSPAYDGFSIAADDALPLQEVTRAVYIGVAGDLTAMLISGETVTFENLPAGFILPVRISRVFATGTTAGALVGLV</sequence>
<comment type="caution">
    <text evidence="1">The sequence shown here is derived from an EMBL/GenBank/DDBJ whole genome shotgun (WGS) entry which is preliminary data.</text>
</comment>
<dbReference type="RefSeq" id="WP_183485833.1">
    <property type="nucleotide sequence ID" value="NZ_JACIDZ010000006.1"/>
</dbReference>
<organism evidence="1 2">
    <name type="scientific">Martelella radicis</name>
    <dbReference type="NCBI Taxonomy" id="1397476"/>
    <lineage>
        <taxon>Bacteria</taxon>
        <taxon>Pseudomonadati</taxon>
        <taxon>Pseudomonadota</taxon>
        <taxon>Alphaproteobacteria</taxon>
        <taxon>Hyphomicrobiales</taxon>
        <taxon>Aurantimonadaceae</taxon>
        <taxon>Martelella</taxon>
    </lineage>
</organism>
<dbReference type="EMBL" id="JACIDZ010000006">
    <property type="protein sequence ID" value="MBB4122123.1"/>
    <property type="molecule type" value="Genomic_DNA"/>
</dbReference>
<name>A0A7W6KLL2_9HYPH</name>
<protein>
    <submittedName>
        <fullName evidence="1">Uncharacterized protein</fullName>
    </submittedName>
</protein>
<evidence type="ECO:0000313" key="2">
    <source>
        <dbReference type="Proteomes" id="UP000530571"/>
    </source>
</evidence>